<dbReference type="PANTHER" id="PTHR34007">
    <property type="entry name" value="AEROLYSIN-LIKE PROTEIN-RELATED"/>
    <property type="match status" value="1"/>
</dbReference>
<protein>
    <submittedName>
        <fullName evidence="2">Aerolysin-like protein</fullName>
    </submittedName>
</protein>
<comment type="caution">
    <text evidence="2">The sequence shown here is derived from an EMBL/GenBank/DDBJ whole genome shotgun (WGS) entry which is preliminary data.</text>
</comment>
<dbReference type="InterPro" id="IPR001229">
    <property type="entry name" value="Jacalin-like_lectin_dom"/>
</dbReference>
<dbReference type="AlphaFoldDB" id="A0AA47MZL0"/>
<evidence type="ECO:0000259" key="1">
    <source>
        <dbReference type="PROSITE" id="PS51752"/>
    </source>
</evidence>
<dbReference type="Gene3D" id="2.170.15.10">
    <property type="entry name" value="Proaerolysin, chain A, domain 3"/>
    <property type="match status" value="1"/>
</dbReference>
<dbReference type="PROSITE" id="PS51752">
    <property type="entry name" value="JACALIN_LECTIN"/>
    <property type="match status" value="1"/>
</dbReference>
<reference evidence="2" key="1">
    <citation type="journal article" date="2023" name="Front. Mar. Sci.">
        <title>A new Merluccius polli reference genome to investigate the effects of global change in West African waters.</title>
        <authorList>
            <person name="Mateo J.L."/>
            <person name="Blanco-Fernandez C."/>
            <person name="Garcia-Vazquez E."/>
            <person name="Machado-Schiaffino G."/>
        </authorList>
    </citation>
    <scope>NUCLEOTIDE SEQUENCE</scope>
    <source>
        <strain evidence="2">C29</strain>
        <tissue evidence="2">Fin</tissue>
    </source>
</reference>
<evidence type="ECO:0000313" key="3">
    <source>
        <dbReference type="Proteomes" id="UP001174136"/>
    </source>
</evidence>
<dbReference type="PANTHER" id="PTHR34007:SF1">
    <property type="entry name" value="AEROLYSIN-LIKE PROTEIN-RELATED"/>
    <property type="match status" value="1"/>
</dbReference>
<dbReference type="InterPro" id="IPR036404">
    <property type="entry name" value="Jacalin-like_lectin_dom_sf"/>
</dbReference>
<dbReference type="EMBL" id="JAOPHQ010001819">
    <property type="protein sequence ID" value="KAK0149194.1"/>
    <property type="molecule type" value="Genomic_DNA"/>
</dbReference>
<dbReference type="InterPro" id="IPR004991">
    <property type="entry name" value="Aerolysin-like"/>
</dbReference>
<proteinExistence type="predicted"/>
<evidence type="ECO:0000313" key="2">
    <source>
        <dbReference type="EMBL" id="KAK0149194.1"/>
    </source>
</evidence>
<dbReference type="SUPFAM" id="SSF56973">
    <property type="entry name" value="Aerolisin/ETX pore-forming domain"/>
    <property type="match status" value="1"/>
</dbReference>
<dbReference type="Gene3D" id="2.100.10.30">
    <property type="entry name" value="Jacalin-like lectin domain"/>
    <property type="match status" value="1"/>
</dbReference>
<dbReference type="Proteomes" id="UP001174136">
    <property type="component" value="Unassembled WGS sequence"/>
</dbReference>
<dbReference type="InterPro" id="IPR053280">
    <property type="entry name" value="Aerolysin-like_pore-former"/>
</dbReference>
<dbReference type="Pfam" id="PF03318">
    <property type="entry name" value="ETX_MTX2"/>
    <property type="match status" value="1"/>
</dbReference>
<dbReference type="Pfam" id="PF01419">
    <property type="entry name" value="Jacalin"/>
    <property type="match status" value="1"/>
</dbReference>
<sequence>MHESIDAHFCFRLLNMATALHVIGGQGGTAFDFTGRDNGATLKKIGVAEEGWQIKAVRAELSDGRVEHFGNSHTFKEYTFKLGERITKLSLWGNGAGTRLGAIKFFTSSGGEFFASMTDWGLQTEYSIDVGSGVCLGLVGRAGSDIDCMGFLFINAIESSVLTDMTYPSLAIYTPQVQKEYIKSVSYSNDTAADQEYTCQYSRSVKKSTTWSTTSKIEFTVSTSVTAGIPEVASVSAGYSLTVGAEQTSSTTQEETKTESDAVKVKVPAGKKASVVVSVGRANIDLPYSATVKITCKNGSKLVFPSTGQYNGVSYTTVDVKTTESDLVKVE</sequence>
<name>A0AA47MZL0_MERPO</name>
<feature type="domain" description="Jacalin-type lectin" evidence="1">
    <location>
        <begin position="17"/>
        <end position="155"/>
    </location>
</feature>
<accession>A0AA47MZL0</accession>
<keyword evidence="3" id="KW-1185">Reference proteome</keyword>
<dbReference type="CDD" id="cd09302">
    <property type="entry name" value="Jacalin_like"/>
    <property type="match status" value="1"/>
</dbReference>
<organism evidence="2 3">
    <name type="scientific">Merluccius polli</name>
    <name type="common">Benguela hake</name>
    <name type="synonym">Merluccius cadenati</name>
    <dbReference type="NCBI Taxonomy" id="89951"/>
    <lineage>
        <taxon>Eukaryota</taxon>
        <taxon>Metazoa</taxon>
        <taxon>Chordata</taxon>
        <taxon>Craniata</taxon>
        <taxon>Vertebrata</taxon>
        <taxon>Euteleostomi</taxon>
        <taxon>Actinopterygii</taxon>
        <taxon>Neopterygii</taxon>
        <taxon>Teleostei</taxon>
        <taxon>Neoteleostei</taxon>
        <taxon>Acanthomorphata</taxon>
        <taxon>Zeiogadaria</taxon>
        <taxon>Gadariae</taxon>
        <taxon>Gadiformes</taxon>
        <taxon>Gadoidei</taxon>
        <taxon>Merlucciidae</taxon>
        <taxon>Merluccius</taxon>
    </lineage>
</organism>
<gene>
    <name evidence="2" type="primary">aep1_1</name>
    <name evidence="2" type="ORF">N1851_010282</name>
</gene>